<evidence type="ECO:0008006" key="4">
    <source>
        <dbReference type="Google" id="ProtNLM"/>
    </source>
</evidence>
<feature type="chain" id="PRO_5010297723" description="WG repeat-containing protein" evidence="1">
    <location>
        <begin position="23"/>
        <end position="372"/>
    </location>
</feature>
<protein>
    <recommendedName>
        <fullName evidence="4">WG repeat-containing protein</fullName>
    </recommendedName>
</protein>
<dbReference type="InterPro" id="IPR032774">
    <property type="entry name" value="WG_beta_rep"/>
</dbReference>
<evidence type="ECO:0000256" key="1">
    <source>
        <dbReference type="SAM" id="SignalP"/>
    </source>
</evidence>
<keyword evidence="3" id="KW-1185">Reference proteome</keyword>
<dbReference type="Pfam" id="PF14903">
    <property type="entry name" value="WG_beta_rep"/>
    <property type="match status" value="1"/>
</dbReference>
<dbReference type="EMBL" id="MPPL01000001">
    <property type="protein sequence ID" value="OKS87452.1"/>
    <property type="molecule type" value="Genomic_DNA"/>
</dbReference>
<feature type="signal peptide" evidence="1">
    <location>
        <begin position="1"/>
        <end position="22"/>
    </location>
</feature>
<dbReference type="RefSeq" id="WP_074490061.1">
    <property type="nucleotide sequence ID" value="NZ_FPAM01000006.1"/>
</dbReference>
<accession>A0A1Q6A0E7</accession>
<evidence type="ECO:0000313" key="3">
    <source>
        <dbReference type="Proteomes" id="UP000186720"/>
    </source>
</evidence>
<name>A0A1Q6A0E7_9SPHI</name>
<dbReference type="Proteomes" id="UP000186720">
    <property type="component" value="Unassembled WGS sequence"/>
</dbReference>
<sequence length="372" mass="42905">MRNTKRYLLLLLFCISISSLHAQIANNWFSYYNAQKESIGYKDANGKIKIPAHFNGLTHTSTFRNIIAVDDADTHTSYYLLKNGQNVAKDSLYVWDFTYDCEQEGTIRFRDPVTDRVGFLDKNGKVNIRAVYNDARPFYNGLALVIHDGKRICADGTPYKAEFCEHWSWDGITALINKKGEIVADSINIMNTANLNWYSGKVADGPADTTLYTSFKAKNNKYYTFINYQKEFENWFYQHFLSGLQSNSLPSYCFDELTVEGLWKQTLRKHYSKDIFIKKYSALLLLKLAAVKKRQLETSIVSEELNTLIYNSRLFKTYHTDCGAPNTAKFPSFDVITSHYTNSHQLNYQEHYSFLRTTDGYKLIAVALKSIK</sequence>
<comment type="caution">
    <text evidence="2">The sequence shown here is derived from an EMBL/GenBank/DDBJ whole genome shotgun (WGS) entry which is preliminary data.</text>
</comment>
<organism evidence="2 3">
    <name type="scientific">Mucilaginibacter polytrichastri</name>
    <dbReference type="NCBI Taxonomy" id="1302689"/>
    <lineage>
        <taxon>Bacteria</taxon>
        <taxon>Pseudomonadati</taxon>
        <taxon>Bacteroidota</taxon>
        <taxon>Sphingobacteriia</taxon>
        <taxon>Sphingobacteriales</taxon>
        <taxon>Sphingobacteriaceae</taxon>
        <taxon>Mucilaginibacter</taxon>
    </lineage>
</organism>
<dbReference type="AlphaFoldDB" id="A0A1Q6A0E7"/>
<evidence type="ECO:0000313" key="2">
    <source>
        <dbReference type="EMBL" id="OKS87452.1"/>
    </source>
</evidence>
<gene>
    <name evidence="2" type="ORF">RG47T_2913</name>
</gene>
<proteinExistence type="predicted"/>
<keyword evidence="1" id="KW-0732">Signal</keyword>
<reference evidence="2 3" key="1">
    <citation type="submission" date="2016-11" db="EMBL/GenBank/DDBJ databases">
        <title>Whole Genome Sequencing of Mucilaginibacter polytrichastri RG4-7(T) isolated from the moss sample.</title>
        <authorList>
            <person name="Li Y."/>
        </authorList>
    </citation>
    <scope>NUCLEOTIDE SEQUENCE [LARGE SCALE GENOMIC DNA]</scope>
    <source>
        <strain evidence="2 3">RG4-7</strain>
    </source>
</reference>